<dbReference type="Proteomes" id="UP000673975">
    <property type="component" value="Unassembled WGS sequence"/>
</dbReference>
<dbReference type="InterPro" id="IPR048289">
    <property type="entry name" value="RRM2_NsCP33-like"/>
</dbReference>
<accession>A0A8J7UWA7</accession>
<name>A0A8J7UWA7_9BACT</name>
<dbReference type="PANTHER" id="PTHR48027">
    <property type="entry name" value="HETEROGENEOUS NUCLEAR RIBONUCLEOPROTEIN 87F-RELATED"/>
    <property type="match status" value="1"/>
</dbReference>
<keyword evidence="1" id="KW-0694">RNA-binding</keyword>
<sequence length="93" mass="10531">MTTIYVGNLSFKTDEDQLLDLFAEYGDVSSAKIITDRETGRSRGFGFVDMDSNDEAESAIDDLHEAEFMSRALVVNKARPRKENNGFRGNNRY</sequence>
<evidence type="ECO:0000313" key="4">
    <source>
        <dbReference type="Proteomes" id="UP000673975"/>
    </source>
</evidence>
<dbReference type="Pfam" id="PF00076">
    <property type="entry name" value="RRM_1"/>
    <property type="match status" value="1"/>
</dbReference>
<dbReference type="SMART" id="SM00360">
    <property type="entry name" value="RRM"/>
    <property type="match status" value="1"/>
</dbReference>
<evidence type="ECO:0000256" key="1">
    <source>
        <dbReference type="ARBA" id="ARBA00022884"/>
    </source>
</evidence>
<dbReference type="EMBL" id="JAFIDN010000010">
    <property type="protein sequence ID" value="MBP3193427.1"/>
    <property type="molecule type" value="Genomic_DNA"/>
</dbReference>
<dbReference type="CDD" id="cd21608">
    <property type="entry name" value="RRM2_NsCP33_like"/>
    <property type="match status" value="1"/>
</dbReference>
<dbReference type="AlphaFoldDB" id="A0A8J7UWA7"/>
<feature type="domain" description="RRM" evidence="2">
    <location>
        <begin position="2"/>
        <end position="80"/>
    </location>
</feature>
<dbReference type="InterPro" id="IPR035979">
    <property type="entry name" value="RBD_domain_sf"/>
</dbReference>
<dbReference type="RefSeq" id="WP_210512884.1">
    <property type="nucleotide sequence ID" value="NZ_JAFIDN010000010.1"/>
</dbReference>
<evidence type="ECO:0000259" key="2">
    <source>
        <dbReference type="PROSITE" id="PS50102"/>
    </source>
</evidence>
<proteinExistence type="predicted"/>
<comment type="caution">
    <text evidence="3">The sequence shown here is derived from an EMBL/GenBank/DDBJ whole genome shotgun (WGS) entry which is preliminary data.</text>
</comment>
<dbReference type="GO" id="GO:0003723">
    <property type="term" value="F:RNA binding"/>
    <property type="evidence" value="ECO:0007669"/>
    <property type="project" value="UniProtKB-KW"/>
</dbReference>
<dbReference type="SUPFAM" id="SSF54928">
    <property type="entry name" value="RNA-binding domain, RBD"/>
    <property type="match status" value="1"/>
</dbReference>
<evidence type="ECO:0000313" key="3">
    <source>
        <dbReference type="EMBL" id="MBP3193427.1"/>
    </source>
</evidence>
<dbReference type="InterPro" id="IPR012677">
    <property type="entry name" value="Nucleotide-bd_a/b_plait_sf"/>
</dbReference>
<keyword evidence="4" id="KW-1185">Reference proteome</keyword>
<dbReference type="Gene3D" id="3.30.70.330">
    <property type="match status" value="1"/>
</dbReference>
<dbReference type="PROSITE" id="PS50102">
    <property type="entry name" value="RRM"/>
    <property type="match status" value="1"/>
</dbReference>
<dbReference type="InterPro" id="IPR000504">
    <property type="entry name" value="RRM_dom"/>
</dbReference>
<organism evidence="3 4">
    <name type="scientific">Natronogracilivirga saccharolytica</name>
    <dbReference type="NCBI Taxonomy" id="2812953"/>
    <lineage>
        <taxon>Bacteria</taxon>
        <taxon>Pseudomonadati</taxon>
        <taxon>Balneolota</taxon>
        <taxon>Balneolia</taxon>
        <taxon>Balneolales</taxon>
        <taxon>Cyclonatronaceae</taxon>
        <taxon>Natronogracilivirga</taxon>
    </lineage>
</organism>
<protein>
    <submittedName>
        <fullName evidence="3">RNA-binding protein</fullName>
    </submittedName>
</protein>
<reference evidence="3" key="1">
    <citation type="submission" date="2021-02" db="EMBL/GenBank/DDBJ databases">
        <title>Natronogracilivirga saccharolytica gen. nov. sp. nov. a new anaerobic, haloalkiliphilic carbohydrate-fermenting bacterium from soda lake and proposing of Cyclonatronumiaceae fam. nov. in the phylum Balneolaeota.</title>
        <authorList>
            <person name="Zhilina T.N."/>
            <person name="Sorokin D.Y."/>
            <person name="Zavarzina D.G."/>
            <person name="Toshchakov S.V."/>
            <person name="Kublanov I.V."/>
        </authorList>
    </citation>
    <scope>NUCLEOTIDE SEQUENCE</scope>
    <source>
        <strain evidence="3">Z-1702</strain>
    </source>
</reference>
<gene>
    <name evidence="3" type="ORF">NATSA_12180</name>
</gene>
<dbReference type="InterPro" id="IPR052462">
    <property type="entry name" value="SLIRP/GR-RBP-like"/>
</dbReference>